<gene>
    <name evidence="1" type="ORF">E5336_01705</name>
</gene>
<reference evidence="1" key="1">
    <citation type="submission" date="2019-04" db="EMBL/GenBank/DDBJ databases">
        <title>Microbes associate with the intestines of laboratory mice.</title>
        <authorList>
            <person name="Navarre W."/>
            <person name="Wong E."/>
            <person name="Huang K."/>
            <person name="Tropini C."/>
            <person name="Ng K."/>
            <person name="Yu B."/>
        </authorList>
    </citation>
    <scope>NUCLEOTIDE SEQUENCE</scope>
    <source>
        <strain evidence="1">NM09_H32</strain>
    </source>
</reference>
<name>A0AC61RAY6_9FIRM</name>
<proteinExistence type="predicted"/>
<organism evidence="1 2">
    <name type="scientific">Dubosiella muris</name>
    <dbReference type="NCBI Taxonomy" id="3038133"/>
    <lineage>
        <taxon>Bacteria</taxon>
        <taxon>Bacillati</taxon>
        <taxon>Bacillota</taxon>
        <taxon>Erysipelotrichia</taxon>
        <taxon>Erysipelotrichales</taxon>
        <taxon>Erysipelotrichaceae</taxon>
        <taxon>Dubosiella</taxon>
    </lineage>
</organism>
<dbReference type="Proteomes" id="UP000308836">
    <property type="component" value="Unassembled WGS sequence"/>
</dbReference>
<dbReference type="EMBL" id="SRYG01000002">
    <property type="protein sequence ID" value="TGY67152.1"/>
    <property type="molecule type" value="Genomic_DNA"/>
</dbReference>
<evidence type="ECO:0000313" key="2">
    <source>
        <dbReference type="Proteomes" id="UP000308836"/>
    </source>
</evidence>
<evidence type="ECO:0000313" key="1">
    <source>
        <dbReference type="EMBL" id="TGY67152.1"/>
    </source>
</evidence>
<keyword evidence="2" id="KW-1185">Reference proteome</keyword>
<comment type="caution">
    <text evidence="1">The sequence shown here is derived from an EMBL/GenBank/DDBJ whole genome shotgun (WGS) entry which is preliminary data.</text>
</comment>
<accession>A0AC61RAY6</accession>
<protein>
    <submittedName>
        <fullName evidence="1">Radical SAM protein</fullName>
    </submittedName>
</protein>
<sequence>MSMNNHEDLLMDISILYRSTQKYYDRKLEPFHLTYAQLPILLFIFEQEGITMQNIVEKGSYDKGTVTKNIKKLEALDYVEVRPSASDKRVKHLYTTYKAKRIIAQIYKIRIDWWNHIIQNIDDDTMRSFEAVYGSMCERANEYAKLEPEGLRFYGWKKLSLRGFGAHPCSVLEIGGCNLRCPGCQKKHLVFLKEGQKVIHSEEVKTYLTHHKTHLRAVAIEGGEVGLHPELESFLQFLKAEKYAVKIKTNGMYPEPVARWAENGLLDEVEIDLKSAWSGYSEATGIHDIDTSEIKKTLDALRQANVSHRFATTLIREFHNEDVLKEMASIVGHDGHWVWRNYEPGANAIEEGLHGFSKAEIDALEQTVGPLVKTLAIERGAQ</sequence>